<sequence length="94" mass="10280">MGKREQIEGSDHIEIFANGESFNLEKGTLLPDFIESLNLDLDRVIVELNKGALSPTEATNIELKRGDILEIVRIVAGGMTSRSLVTKGSNPNEI</sequence>
<dbReference type="InterPro" id="IPR012675">
    <property type="entry name" value="Beta-grasp_dom_sf"/>
</dbReference>
<evidence type="ECO:0000313" key="1">
    <source>
        <dbReference type="EMBL" id="AWT59811.1"/>
    </source>
</evidence>
<dbReference type="InterPro" id="IPR003749">
    <property type="entry name" value="ThiS/MoaD-like"/>
</dbReference>
<protein>
    <recommendedName>
        <fullName evidence="3">Sulfur carrier protein ThiS</fullName>
    </recommendedName>
</protein>
<gene>
    <name evidence="1" type="ORF">DF168_01006</name>
</gene>
<dbReference type="Proteomes" id="UP000247465">
    <property type="component" value="Chromosome"/>
</dbReference>
<accession>A0A2Z4ACY2</accession>
<dbReference type="InterPro" id="IPR010035">
    <property type="entry name" value="Thi_S"/>
</dbReference>
<evidence type="ECO:0000313" key="2">
    <source>
        <dbReference type="Proteomes" id="UP000247465"/>
    </source>
</evidence>
<dbReference type="NCBIfam" id="TIGR01683">
    <property type="entry name" value="thiS"/>
    <property type="match status" value="1"/>
</dbReference>
<organism evidence="1 2">
    <name type="scientific">Candidatus Moanibacter tarae</name>
    <dbReference type="NCBI Taxonomy" id="2200854"/>
    <lineage>
        <taxon>Bacteria</taxon>
        <taxon>Pseudomonadati</taxon>
        <taxon>Verrucomicrobiota</taxon>
        <taxon>Opitutia</taxon>
        <taxon>Puniceicoccales</taxon>
        <taxon>Puniceicoccales incertae sedis</taxon>
        <taxon>Candidatus Moanibacter</taxon>
    </lineage>
</organism>
<dbReference type="SUPFAM" id="SSF54285">
    <property type="entry name" value="MoaD/ThiS"/>
    <property type="match status" value="1"/>
</dbReference>
<dbReference type="Pfam" id="PF02597">
    <property type="entry name" value="ThiS"/>
    <property type="match status" value="1"/>
</dbReference>
<name>A0A2Z4ACY2_9BACT</name>
<dbReference type="InterPro" id="IPR016155">
    <property type="entry name" value="Mopterin_synth/thiamin_S_b"/>
</dbReference>
<reference evidence="1 2" key="1">
    <citation type="submission" date="2018-06" db="EMBL/GenBank/DDBJ databases">
        <title>Draft Genome Sequence of a Novel Marine Bacterium Related to the Verrucomicrobia.</title>
        <authorList>
            <person name="Vosseberg J."/>
            <person name="Martijn J."/>
            <person name="Ettema T.J.G."/>
        </authorList>
    </citation>
    <scope>NUCLEOTIDE SEQUENCE [LARGE SCALE GENOMIC DNA]</scope>
    <source>
        <strain evidence="1">TARA_B100001123</strain>
    </source>
</reference>
<dbReference type="CDD" id="cd00565">
    <property type="entry name" value="Ubl_ThiS"/>
    <property type="match status" value="1"/>
</dbReference>
<evidence type="ECO:0008006" key="3">
    <source>
        <dbReference type="Google" id="ProtNLM"/>
    </source>
</evidence>
<dbReference type="EMBL" id="CP029803">
    <property type="protein sequence ID" value="AWT59811.1"/>
    <property type="molecule type" value="Genomic_DNA"/>
</dbReference>
<dbReference type="Gene3D" id="3.10.20.30">
    <property type="match status" value="1"/>
</dbReference>
<proteinExistence type="predicted"/>
<dbReference type="PANTHER" id="PTHR34472:SF1">
    <property type="entry name" value="SULFUR CARRIER PROTEIN THIS"/>
    <property type="match status" value="1"/>
</dbReference>
<dbReference type="PANTHER" id="PTHR34472">
    <property type="entry name" value="SULFUR CARRIER PROTEIN THIS"/>
    <property type="match status" value="1"/>
</dbReference>
<dbReference type="KEGG" id="mtar:DF168_01006"/>
<dbReference type="AlphaFoldDB" id="A0A2Z4ACY2"/>